<evidence type="ECO:0000256" key="3">
    <source>
        <dbReference type="ARBA" id="ARBA00022989"/>
    </source>
</evidence>
<keyword evidence="9" id="KW-1185">Reference proteome</keyword>
<dbReference type="InterPro" id="IPR021134">
    <property type="entry name" value="Bestrophin-like"/>
</dbReference>
<reference evidence="9" key="1">
    <citation type="journal article" date="2015" name="Nat. Genet.">
        <title>The genome and transcriptome of the zoonotic hookworm Ancylostoma ceylanicum identify infection-specific gene families.</title>
        <authorList>
            <person name="Schwarz E.M."/>
            <person name="Hu Y."/>
            <person name="Antoshechkin I."/>
            <person name="Miller M.M."/>
            <person name="Sternberg P.W."/>
            <person name="Aroian R.V."/>
        </authorList>
    </citation>
    <scope>NUCLEOTIDE SEQUENCE</scope>
    <source>
        <strain evidence="9">HY135</strain>
    </source>
</reference>
<evidence type="ECO:0000256" key="1">
    <source>
        <dbReference type="ARBA" id="ARBA00004370"/>
    </source>
</evidence>
<protein>
    <recommendedName>
        <fullName evidence="6">Bestrophin homolog</fullName>
    </recommendedName>
</protein>
<comment type="similarity">
    <text evidence="5 6">Belongs to the anion channel-forming bestrophin (TC 1.A.46) family. Calcium-sensitive chloride channel subfamily.</text>
</comment>
<evidence type="ECO:0000256" key="4">
    <source>
        <dbReference type="ARBA" id="ARBA00023136"/>
    </source>
</evidence>
<feature type="compositionally biased region" description="Polar residues" evidence="7">
    <location>
        <begin position="489"/>
        <end position="509"/>
    </location>
</feature>
<keyword evidence="6" id="KW-0869">Chloride channel</keyword>
<dbReference type="GO" id="GO:0034707">
    <property type="term" value="C:chloride channel complex"/>
    <property type="evidence" value="ECO:0007669"/>
    <property type="project" value="UniProtKB-KW"/>
</dbReference>
<dbReference type="InterPro" id="IPR000615">
    <property type="entry name" value="Bestrophin"/>
</dbReference>
<keyword evidence="6" id="KW-1003">Cell membrane</keyword>
<dbReference type="Pfam" id="PF01062">
    <property type="entry name" value="Bestrophin"/>
    <property type="match status" value="1"/>
</dbReference>
<feature type="transmembrane region" description="Helical" evidence="6">
    <location>
        <begin position="256"/>
        <end position="276"/>
    </location>
</feature>
<dbReference type="AlphaFoldDB" id="A0A016VP99"/>
<keyword evidence="6" id="KW-0868">Chloride</keyword>
<feature type="transmembrane region" description="Helical" evidence="6">
    <location>
        <begin position="28"/>
        <end position="53"/>
    </location>
</feature>
<evidence type="ECO:0000256" key="5">
    <source>
        <dbReference type="ARBA" id="ARBA00034769"/>
    </source>
</evidence>
<proteinExistence type="inferred from homology"/>
<evidence type="ECO:0000256" key="2">
    <source>
        <dbReference type="ARBA" id="ARBA00022692"/>
    </source>
</evidence>
<gene>
    <name evidence="8" type="primary">Acey_s0006.g2964</name>
    <name evidence="8" type="ORF">Y032_0006g2964</name>
</gene>
<feature type="compositionally biased region" description="Basic and acidic residues" evidence="7">
    <location>
        <begin position="516"/>
        <end position="531"/>
    </location>
</feature>
<evidence type="ECO:0000256" key="6">
    <source>
        <dbReference type="RuleBase" id="RU363126"/>
    </source>
</evidence>
<feature type="transmembrane region" description="Helical" evidence="6">
    <location>
        <begin position="288"/>
        <end position="305"/>
    </location>
</feature>
<keyword evidence="6" id="KW-0407">Ion channel</keyword>
<dbReference type="GO" id="GO:0005886">
    <property type="term" value="C:plasma membrane"/>
    <property type="evidence" value="ECO:0007669"/>
    <property type="project" value="UniProtKB-SubCell"/>
</dbReference>
<accession>A0A016VP99</accession>
<organism evidence="8 9">
    <name type="scientific">Ancylostoma ceylanicum</name>
    <dbReference type="NCBI Taxonomy" id="53326"/>
    <lineage>
        <taxon>Eukaryota</taxon>
        <taxon>Metazoa</taxon>
        <taxon>Ecdysozoa</taxon>
        <taxon>Nematoda</taxon>
        <taxon>Chromadorea</taxon>
        <taxon>Rhabditida</taxon>
        <taxon>Rhabditina</taxon>
        <taxon>Rhabditomorpha</taxon>
        <taxon>Strongyloidea</taxon>
        <taxon>Ancylostomatidae</taxon>
        <taxon>Ancylostomatinae</taxon>
        <taxon>Ancylostoma</taxon>
    </lineage>
</organism>
<evidence type="ECO:0000256" key="7">
    <source>
        <dbReference type="SAM" id="MobiDB-lite"/>
    </source>
</evidence>
<sequence length="542" mass="62098">MTVSYNLDVSSISGSSFLKLLFRWRGSIWKFVIVELSLWIFCYYVVFCIYRYVMDRESQMVFEKIAAHCDKKLDYIPLTFMLGFFVTVVIDRWKYIFNNMGYIEKLIPLAKNWGDVLFCSIALTLSTVLRGDAKEVILIRRTIVRYLVLSQILAFRDISMRVRRRFPNLESMVTAGFLHENEKEDLDKINIQPVYKLYWAPVNWALTLCFRAHKDGHLNAPASLNNCLNEIKIFRTNLALLCNFDWVPIPIAYPQVVFLAVRVYFLICLVSRQYIIGARASNKSVIDLYVPFMTILQFVFFFGWMKVAEALLNPLGEDDDDFECNFLIDKNIATGLSIVDETYDYCPEVKPDRFMDPNYEPVYSEESQKHGHDNALVGSAEGVKLVDSNENVKMVSVSLRSSLNDLRENVSEPRSRTAAARKRLSQAIRLSRPRAHSVQPVRLGSTKPVFDPNPERPYTAFDLSNGFQPSKAFFADSNPLAKVEEEADTSPTDSTATRGNSVKSTIQSIDETEIPEIFKKELGIDRKDKPSSPDTTPQPTRK</sequence>
<feature type="transmembrane region" description="Helical" evidence="6">
    <location>
        <begin position="73"/>
        <end position="93"/>
    </location>
</feature>
<keyword evidence="4 6" id="KW-0472">Membrane</keyword>
<dbReference type="PANTHER" id="PTHR10736:SF58">
    <property type="entry name" value="BESTROPHIN HOMOLOG-RELATED"/>
    <property type="match status" value="1"/>
</dbReference>
<keyword evidence="6" id="KW-0406">Ion transport</keyword>
<name>A0A016VP99_9BILA</name>
<dbReference type="PANTHER" id="PTHR10736">
    <property type="entry name" value="BESTROPHIN"/>
    <property type="match status" value="1"/>
</dbReference>
<comment type="subcellular location">
    <subcellularLocation>
        <location evidence="6">Cell membrane</location>
        <topology evidence="6">Multi-pass membrane protein</topology>
    </subcellularLocation>
    <subcellularLocation>
        <location evidence="1">Membrane</location>
    </subcellularLocation>
</comment>
<evidence type="ECO:0000313" key="9">
    <source>
        <dbReference type="Proteomes" id="UP000024635"/>
    </source>
</evidence>
<dbReference type="GO" id="GO:0005254">
    <property type="term" value="F:chloride channel activity"/>
    <property type="evidence" value="ECO:0007669"/>
    <property type="project" value="UniProtKB-KW"/>
</dbReference>
<keyword evidence="3 6" id="KW-1133">Transmembrane helix</keyword>
<dbReference type="EMBL" id="JARK01001342">
    <property type="protein sequence ID" value="EYC29414.1"/>
    <property type="molecule type" value="Genomic_DNA"/>
</dbReference>
<keyword evidence="6" id="KW-0813">Transport</keyword>
<feature type="region of interest" description="Disordered" evidence="7">
    <location>
        <begin position="481"/>
        <end position="542"/>
    </location>
</feature>
<keyword evidence="2 6" id="KW-0812">Transmembrane</keyword>
<comment type="caution">
    <text evidence="8">The sequence shown here is derived from an EMBL/GenBank/DDBJ whole genome shotgun (WGS) entry which is preliminary data.</text>
</comment>
<feature type="compositionally biased region" description="Polar residues" evidence="7">
    <location>
        <begin position="532"/>
        <end position="542"/>
    </location>
</feature>
<dbReference type="STRING" id="53326.A0A016VP99"/>
<dbReference type="Proteomes" id="UP000024635">
    <property type="component" value="Unassembled WGS sequence"/>
</dbReference>
<comment type="function">
    <text evidence="6">Forms chloride channels.</text>
</comment>
<dbReference type="OrthoDB" id="201595at2759"/>
<evidence type="ECO:0000313" key="8">
    <source>
        <dbReference type="EMBL" id="EYC29414.1"/>
    </source>
</evidence>